<organism evidence="2 3">
    <name type="scientific">Caerostris extrusa</name>
    <name type="common">Bark spider</name>
    <name type="synonym">Caerostris bankana</name>
    <dbReference type="NCBI Taxonomy" id="172846"/>
    <lineage>
        <taxon>Eukaryota</taxon>
        <taxon>Metazoa</taxon>
        <taxon>Ecdysozoa</taxon>
        <taxon>Arthropoda</taxon>
        <taxon>Chelicerata</taxon>
        <taxon>Arachnida</taxon>
        <taxon>Araneae</taxon>
        <taxon>Araneomorphae</taxon>
        <taxon>Entelegynae</taxon>
        <taxon>Araneoidea</taxon>
        <taxon>Araneidae</taxon>
        <taxon>Caerostris</taxon>
    </lineage>
</organism>
<feature type="domain" description="SOCS box" evidence="1">
    <location>
        <begin position="147"/>
        <end position="182"/>
    </location>
</feature>
<reference evidence="2 3" key="1">
    <citation type="submission" date="2021-06" db="EMBL/GenBank/DDBJ databases">
        <title>Caerostris extrusa draft genome.</title>
        <authorList>
            <person name="Kono N."/>
            <person name="Arakawa K."/>
        </authorList>
    </citation>
    <scope>NUCLEOTIDE SEQUENCE [LARGE SCALE GENOMIC DNA]</scope>
</reference>
<dbReference type="PROSITE" id="PS50225">
    <property type="entry name" value="SOCS"/>
    <property type="match status" value="1"/>
</dbReference>
<gene>
    <name evidence="2" type="ORF">CEXT_283721</name>
</gene>
<sequence>MHKKQDSFVNTQESARNHLDLNREIIYRLNLDSSVGVEIESTRNANVFPSYRKLGSIIQLQRTMDLTKPPGMSERRHFLLILTFACFNNRRSYPHVDVGLRMLWKSLPDAFLTYQEMEDTFQMETSELQGMYDYYLEAVQEYTQVMKPRCLQDLCRWTIRKTLDDNNLCLPNAIEELKVPVA</sequence>
<dbReference type="Proteomes" id="UP001054945">
    <property type="component" value="Unassembled WGS sequence"/>
</dbReference>
<evidence type="ECO:0000259" key="1">
    <source>
        <dbReference type="PROSITE" id="PS50225"/>
    </source>
</evidence>
<comment type="caution">
    <text evidence="2">The sequence shown here is derived from an EMBL/GenBank/DDBJ whole genome shotgun (WGS) entry which is preliminary data.</text>
</comment>
<dbReference type="AlphaFoldDB" id="A0AAV4R155"/>
<dbReference type="InterPro" id="IPR001496">
    <property type="entry name" value="SOCS_box"/>
</dbReference>
<protein>
    <recommendedName>
        <fullName evidence="1">SOCS box domain-containing protein</fullName>
    </recommendedName>
</protein>
<accession>A0AAV4R155</accession>
<keyword evidence="3" id="KW-1185">Reference proteome</keyword>
<proteinExistence type="predicted"/>
<evidence type="ECO:0000313" key="3">
    <source>
        <dbReference type="Proteomes" id="UP001054945"/>
    </source>
</evidence>
<evidence type="ECO:0000313" key="2">
    <source>
        <dbReference type="EMBL" id="GIY14789.1"/>
    </source>
</evidence>
<name>A0AAV4R155_CAEEX</name>
<dbReference type="Pfam" id="PF07525">
    <property type="entry name" value="SOCS_box"/>
    <property type="match status" value="1"/>
</dbReference>
<dbReference type="EMBL" id="BPLR01007143">
    <property type="protein sequence ID" value="GIY14789.1"/>
    <property type="molecule type" value="Genomic_DNA"/>
</dbReference>